<accession>A0ACC2GTY5</accession>
<evidence type="ECO:0000313" key="1">
    <source>
        <dbReference type="EMBL" id="KAJ8007243.1"/>
    </source>
</evidence>
<sequence length="114" mass="12224">MPLRVHTNPADSRRRLLPSQTRTWCRGMSLRCVGFRGRLAALCGSLTQGRCCSLLEMPVVVSPRNLGRRPIREAAVCRPLSSGGAGGGQLGLCLSGSSPENQKRVQGDSLLLPL</sequence>
<gene>
    <name evidence="1" type="ORF">DPEC_G00115530</name>
</gene>
<reference evidence="1" key="1">
    <citation type="submission" date="2021-05" db="EMBL/GenBank/DDBJ databases">
        <authorList>
            <person name="Pan Q."/>
            <person name="Jouanno E."/>
            <person name="Zahm M."/>
            <person name="Klopp C."/>
            <person name="Cabau C."/>
            <person name="Louis A."/>
            <person name="Berthelot C."/>
            <person name="Parey E."/>
            <person name="Roest Crollius H."/>
            <person name="Montfort J."/>
            <person name="Robinson-Rechavi M."/>
            <person name="Bouchez O."/>
            <person name="Lampietro C."/>
            <person name="Lopez Roques C."/>
            <person name="Donnadieu C."/>
            <person name="Postlethwait J."/>
            <person name="Bobe J."/>
            <person name="Dillon D."/>
            <person name="Chandos A."/>
            <person name="von Hippel F."/>
            <person name="Guiguen Y."/>
        </authorList>
    </citation>
    <scope>NUCLEOTIDE SEQUENCE</scope>
    <source>
        <strain evidence="1">YG-Jan2019</strain>
    </source>
</reference>
<organism evidence="1 2">
    <name type="scientific">Dallia pectoralis</name>
    <name type="common">Alaska blackfish</name>
    <dbReference type="NCBI Taxonomy" id="75939"/>
    <lineage>
        <taxon>Eukaryota</taxon>
        <taxon>Metazoa</taxon>
        <taxon>Chordata</taxon>
        <taxon>Craniata</taxon>
        <taxon>Vertebrata</taxon>
        <taxon>Euteleostomi</taxon>
        <taxon>Actinopterygii</taxon>
        <taxon>Neopterygii</taxon>
        <taxon>Teleostei</taxon>
        <taxon>Protacanthopterygii</taxon>
        <taxon>Esociformes</taxon>
        <taxon>Umbridae</taxon>
        <taxon>Dallia</taxon>
    </lineage>
</organism>
<comment type="caution">
    <text evidence="1">The sequence shown here is derived from an EMBL/GenBank/DDBJ whole genome shotgun (WGS) entry which is preliminary data.</text>
</comment>
<dbReference type="Proteomes" id="UP001157502">
    <property type="component" value="Chromosome 9"/>
</dbReference>
<protein>
    <submittedName>
        <fullName evidence="1">Uncharacterized protein</fullName>
    </submittedName>
</protein>
<dbReference type="EMBL" id="CM055736">
    <property type="protein sequence ID" value="KAJ8007243.1"/>
    <property type="molecule type" value="Genomic_DNA"/>
</dbReference>
<keyword evidence="2" id="KW-1185">Reference proteome</keyword>
<name>A0ACC2GTY5_DALPE</name>
<proteinExistence type="predicted"/>
<evidence type="ECO:0000313" key="2">
    <source>
        <dbReference type="Proteomes" id="UP001157502"/>
    </source>
</evidence>